<organism evidence="1">
    <name type="scientific">viral metagenome</name>
    <dbReference type="NCBI Taxonomy" id="1070528"/>
    <lineage>
        <taxon>unclassified sequences</taxon>
        <taxon>metagenomes</taxon>
        <taxon>organismal metagenomes</taxon>
    </lineage>
</organism>
<accession>A0A6M3J4T8</accession>
<evidence type="ECO:0000313" key="1">
    <source>
        <dbReference type="EMBL" id="QJA65039.1"/>
    </source>
</evidence>
<proteinExistence type="predicted"/>
<name>A0A6M3J4T8_9ZZZZ</name>
<gene>
    <name evidence="1" type="ORF">MM415B00446_0063</name>
</gene>
<dbReference type="EMBL" id="MT141530">
    <property type="protein sequence ID" value="QJA65039.1"/>
    <property type="molecule type" value="Genomic_DNA"/>
</dbReference>
<dbReference type="AlphaFoldDB" id="A0A6M3J4T8"/>
<protein>
    <submittedName>
        <fullName evidence="1">Uncharacterized protein</fullName>
    </submittedName>
</protein>
<sequence length="85" mass="9629">MMEAKDTVMSDDQIHDTYGVIPLDDDPVYDALNAQAEISFKAGRKEVVDWGKETCPHDLFGEGTHCFKRACDECWEEKWGIQCTG</sequence>
<reference evidence="1" key="1">
    <citation type="submission" date="2020-03" db="EMBL/GenBank/DDBJ databases">
        <title>The deep terrestrial virosphere.</title>
        <authorList>
            <person name="Holmfeldt K."/>
            <person name="Nilsson E."/>
            <person name="Simone D."/>
            <person name="Lopez-Fernandez M."/>
            <person name="Wu X."/>
            <person name="de Brujin I."/>
            <person name="Lundin D."/>
            <person name="Andersson A."/>
            <person name="Bertilsson S."/>
            <person name="Dopson M."/>
        </authorList>
    </citation>
    <scope>NUCLEOTIDE SEQUENCE</scope>
    <source>
        <strain evidence="1">MM415B00446</strain>
    </source>
</reference>